<dbReference type="AlphaFoldDB" id="A0A4Y7IJZ5"/>
<dbReference type="InterPro" id="IPR026058">
    <property type="entry name" value="LIPIN"/>
</dbReference>
<dbReference type="STRING" id="3469.A0A4Y7IJZ5"/>
<feature type="region of interest" description="Disordered" evidence="5">
    <location>
        <begin position="404"/>
        <end position="439"/>
    </location>
</feature>
<feature type="domain" description="LNS2/PITP" evidence="6">
    <location>
        <begin position="851"/>
        <end position="1018"/>
    </location>
</feature>
<sequence length="1063" mass="117384">MYTVARLISRGVYTVSGPFHPFGGAVDIIVVEQPDGSYKSSPWYVRFGKFQGVLKTREKVVNIDVNGIDSDFHMYLDHKGEAYFLRDVKEDDDDLIFTSPLSSGEEETDDNNSNSNQLVTETSIESQSSIDSLSVENEFKGDVNLLPRTNSRRSRLLRYVFGRRSSVGQEMGGSGDGSIVRLDSLEQAQVAADLLEVNWSNNLSTTEVSDSKFDLLESNENDLDLGVNNKNDDDETAVIFDLQNSNLGEIDAKPSLESSTEQISRECNDILGDSLHEVGSQGERVSSYTDCETPDSFVAGVDNLGEERNQFYCETMELITEVSSERVSRVLLINEDTEHDLGTCNVRINQIGSGKNGTFMDCNAENIRNESPSLVNMHMLASDSVEPGKMQAIELRTVPEIAGEKKLEADIDEESADQSTMTKSSHSYTSNSNGFHLQGSAVAPEPEAQVVSADNFISSPVDRELAESSDEEQFVFSDIDQLEPSPVHRKDSTSSNSREIETNPLTSMENILKDHDASLSLKTFVPGQPPLSSQSEFEELRTTSGPLSIPSGRRGPSEEVEWMMESLPNFRSGIDNLDVPDVHPLSCSLDSGSEGLGWKLFRKDSSKPFTSDINSDNFLKEQHRSPKTCKLEELKRMLSIPEIEISLCKHLLYEGMGIDAASQAFDAEKVDPENFVAVASAPLNSDKLVVRMGGRYFPWDAAVPVISGMASFGHELTFDPEGMIAVERIEEALEGQSPRSIVASGGSWRLWPFSLRRSRTIGSVGSGMDNTMCEGTDNASESSNYVSPDRNAQQVKVTVKKVKSIVPTSEQLASLNLKEGQNVIKFTFSTAMLGNQQVDARIFLWKHSARIVVSDVDGTITKSDVLGQFMPLVGKDWSQTGVAHLFSAIEENGYKFIYLSARSVSQAYLTRQFLINLKQDGKALPDGPVVISPDGLFPSLYREVIRRAPHEFKIGCLEVSSALSIVLPQDIKALFPLDSHPFYAGFGNRDTDELSYLKVGVPKGKIFTINPKGEVAVHRRVDTKSYTSLHALVNGMFPAMCSAGQEEFNQWNFWKLPPLHIDE</sequence>
<feature type="region of interest" description="Disordered" evidence="5">
    <location>
        <begin position="96"/>
        <end position="123"/>
    </location>
</feature>
<dbReference type="SUPFAM" id="SSF56784">
    <property type="entry name" value="HAD-like"/>
    <property type="match status" value="1"/>
</dbReference>
<dbReference type="Pfam" id="PF16876">
    <property type="entry name" value="Lipin_mid"/>
    <property type="match status" value="1"/>
</dbReference>
<protein>
    <recommendedName>
        <fullName evidence="3">phosphatidate phosphatase</fullName>
        <ecNumber evidence="3">3.1.3.4</ecNumber>
    </recommendedName>
</protein>
<reference evidence="7 8" key="1">
    <citation type="journal article" date="2018" name="Science">
        <title>The opium poppy genome and morphinan production.</title>
        <authorList>
            <person name="Guo L."/>
            <person name="Winzer T."/>
            <person name="Yang X."/>
            <person name="Li Y."/>
            <person name="Ning Z."/>
            <person name="He Z."/>
            <person name="Teodor R."/>
            <person name="Lu Y."/>
            <person name="Bowser T.A."/>
            <person name="Graham I.A."/>
            <person name="Ye K."/>
        </authorList>
    </citation>
    <scope>NUCLEOTIDE SEQUENCE [LARGE SCALE GENOMIC DNA]</scope>
    <source>
        <strain evidence="8">cv. HN1</strain>
        <tissue evidence="7">Leaves</tissue>
    </source>
</reference>
<dbReference type="InterPro" id="IPR031315">
    <property type="entry name" value="LNS2/PITP"/>
</dbReference>
<proteinExistence type="inferred from homology"/>
<dbReference type="GO" id="GO:0008195">
    <property type="term" value="F:phosphatidate phosphatase activity"/>
    <property type="evidence" value="ECO:0007669"/>
    <property type="project" value="UniProtKB-EC"/>
</dbReference>
<dbReference type="Gramene" id="RZC48426">
    <property type="protein sequence ID" value="RZC48426"/>
    <property type="gene ID" value="C5167_016854"/>
</dbReference>
<feature type="compositionally biased region" description="Low complexity" evidence="5">
    <location>
        <begin position="111"/>
        <end position="123"/>
    </location>
</feature>
<name>A0A4Y7IJZ5_PAPSO</name>
<evidence type="ECO:0000313" key="7">
    <source>
        <dbReference type="EMBL" id="RZC48426.1"/>
    </source>
</evidence>
<dbReference type="Proteomes" id="UP000316621">
    <property type="component" value="Chromosome 2"/>
</dbReference>
<feature type="compositionally biased region" description="Polar residues" evidence="5">
    <location>
        <begin position="493"/>
        <end position="505"/>
    </location>
</feature>
<gene>
    <name evidence="7" type="ORF">C5167_016854</name>
</gene>
<comment type="cofactor">
    <cofactor evidence="1">
        <name>Mg(2+)</name>
        <dbReference type="ChEBI" id="CHEBI:18420"/>
    </cofactor>
</comment>
<evidence type="ECO:0000313" key="8">
    <source>
        <dbReference type="Proteomes" id="UP000316621"/>
    </source>
</evidence>
<feature type="compositionally biased region" description="Polar residues" evidence="5">
    <location>
        <begin position="417"/>
        <end position="435"/>
    </location>
</feature>
<evidence type="ECO:0000256" key="3">
    <source>
        <dbReference type="ARBA" id="ARBA00012638"/>
    </source>
</evidence>
<evidence type="ECO:0000256" key="1">
    <source>
        <dbReference type="ARBA" id="ARBA00001946"/>
    </source>
</evidence>
<dbReference type="InterPro" id="IPR031703">
    <property type="entry name" value="Lipin_mid"/>
</dbReference>
<organism evidence="7 8">
    <name type="scientific">Papaver somniferum</name>
    <name type="common">Opium poppy</name>
    <dbReference type="NCBI Taxonomy" id="3469"/>
    <lineage>
        <taxon>Eukaryota</taxon>
        <taxon>Viridiplantae</taxon>
        <taxon>Streptophyta</taxon>
        <taxon>Embryophyta</taxon>
        <taxon>Tracheophyta</taxon>
        <taxon>Spermatophyta</taxon>
        <taxon>Magnoliopsida</taxon>
        <taxon>Ranunculales</taxon>
        <taxon>Papaveraceae</taxon>
        <taxon>Papaveroideae</taxon>
        <taxon>Papaver</taxon>
    </lineage>
</organism>
<dbReference type="InterPro" id="IPR007651">
    <property type="entry name" value="Lipin_N"/>
</dbReference>
<dbReference type="OMA" id="IDQEKDM"/>
<dbReference type="PANTHER" id="PTHR12181:SF12">
    <property type="entry name" value="PHOSPHATIDATE PHOSPHATASE"/>
    <property type="match status" value="1"/>
</dbReference>
<dbReference type="Pfam" id="PF08235">
    <property type="entry name" value="LNS2"/>
    <property type="match status" value="1"/>
</dbReference>
<dbReference type="PANTHER" id="PTHR12181">
    <property type="entry name" value="LIPIN"/>
    <property type="match status" value="1"/>
</dbReference>
<dbReference type="Pfam" id="PF04571">
    <property type="entry name" value="Lipin_N"/>
    <property type="match status" value="1"/>
</dbReference>
<evidence type="ECO:0000256" key="5">
    <source>
        <dbReference type="SAM" id="MobiDB-lite"/>
    </source>
</evidence>
<comment type="similarity">
    <text evidence="2">Belongs to the lipin family.</text>
</comment>
<feature type="region of interest" description="Disordered" evidence="5">
    <location>
        <begin position="522"/>
        <end position="555"/>
    </location>
</feature>
<dbReference type="EC" id="3.1.3.4" evidence="3"/>
<dbReference type="EMBL" id="CM010716">
    <property type="protein sequence ID" value="RZC48426.1"/>
    <property type="molecule type" value="Genomic_DNA"/>
</dbReference>
<keyword evidence="4" id="KW-0378">Hydrolase</keyword>
<accession>A0A4Y7IJZ5</accession>
<dbReference type="InterPro" id="IPR013209">
    <property type="entry name" value="LNS2"/>
</dbReference>
<dbReference type="SMART" id="SM00775">
    <property type="entry name" value="LNS2"/>
    <property type="match status" value="1"/>
</dbReference>
<evidence type="ECO:0000259" key="6">
    <source>
        <dbReference type="SMART" id="SM00775"/>
    </source>
</evidence>
<evidence type="ECO:0000256" key="2">
    <source>
        <dbReference type="ARBA" id="ARBA00005476"/>
    </source>
</evidence>
<keyword evidence="8" id="KW-1185">Reference proteome</keyword>
<feature type="region of interest" description="Disordered" evidence="5">
    <location>
        <begin position="463"/>
        <end position="505"/>
    </location>
</feature>
<dbReference type="InterPro" id="IPR036412">
    <property type="entry name" value="HAD-like_sf"/>
</dbReference>
<evidence type="ECO:0000256" key="4">
    <source>
        <dbReference type="ARBA" id="ARBA00022801"/>
    </source>
</evidence>